<dbReference type="Proteomes" id="UP001054889">
    <property type="component" value="Unassembled WGS sequence"/>
</dbReference>
<protein>
    <submittedName>
        <fullName evidence="1">Uncharacterized protein</fullName>
    </submittedName>
</protein>
<evidence type="ECO:0000313" key="1">
    <source>
        <dbReference type="EMBL" id="GJN19245.1"/>
    </source>
</evidence>
<proteinExistence type="predicted"/>
<reference evidence="1" key="1">
    <citation type="journal article" date="2018" name="DNA Res.">
        <title>Multiple hybrid de novo genome assembly of finger millet, an orphan allotetraploid crop.</title>
        <authorList>
            <person name="Hatakeyama M."/>
            <person name="Aluri S."/>
            <person name="Balachadran M.T."/>
            <person name="Sivarajan S.R."/>
            <person name="Patrignani A."/>
            <person name="Gruter S."/>
            <person name="Poveda L."/>
            <person name="Shimizu-Inatsugi R."/>
            <person name="Baeten J."/>
            <person name="Francoijs K.J."/>
            <person name="Nataraja K.N."/>
            <person name="Reddy Y.A.N."/>
            <person name="Phadnis S."/>
            <person name="Ravikumar R.L."/>
            <person name="Schlapbach R."/>
            <person name="Sreeman S.M."/>
            <person name="Shimizu K.K."/>
        </authorList>
    </citation>
    <scope>NUCLEOTIDE SEQUENCE</scope>
</reference>
<dbReference type="EMBL" id="BQKI01000074">
    <property type="protein sequence ID" value="GJN19245.1"/>
    <property type="molecule type" value="Genomic_DNA"/>
</dbReference>
<comment type="caution">
    <text evidence="1">The sequence shown here is derived from an EMBL/GenBank/DDBJ whole genome shotgun (WGS) entry which is preliminary data.</text>
</comment>
<dbReference type="AlphaFoldDB" id="A0AAV5E9T8"/>
<name>A0AAV5E9T8_ELECO</name>
<keyword evidence="2" id="KW-1185">Reference proteome</keyword>
<accession>A0AAV5E9T8</accession>
<organism evidence="1 2">
    <name type="scientific">Eleusine coracana subsp. coracana</name>
    <dbReference type="NCBI Taxonomy" id="191504"/>
    <lineage>
        <taxon>Eukaryota</taxon>
        <taxon>Viridiplantae</taxon>
        <taxon>Streptophyta</taxon>
        <taxon>Embryophyta</taxon>
        <taxon>Tracheophyta</taxon>
        <taxon>Spermatophyta</taxon>
        <taxon>Magnoliopsida</taxon>
        <taxon>Liliopsida</taxon>
        <taxon>Poales</taxon>
        <taxon>Poaceae</taxon>
        <taxon>PACMAD clade</taxon>
        <taxon>Chloridoideae</taxon>
        <taxon>Cynodonteae</taxon>
        <taxon>Eleusininae</taxon>
        <taxon>Eleusine</taxon>
    </lineage>
</organism>
<sequence length="80" mass="9495">MIAVGVHMQMELEFVHMTVVPELNYSDVLLLHHRMLHHRMMRQAQTVAPVQIHRLKQIVPMQMESLFDIHSNQHHSHETL</sequence>
<reference evidence="1" key="2">
    <citation type="submission" date="2021-12" db="EMBL/GenBank/DDBJ databases">
        <title>Resequencing data analysis of finger millet.</title>
        <authorList>
            <person name="Hatakeyama M."/>
            <person name="Aluri S."/>
            <person name="Balachadran M.T."/>
            <person name="Sivarajan S.R."/>
            <person name="Poveda L."/>
            <person name="Shimizu-Inatsugi R."/>
            <person name="Schlapbach R."/>
            <person name="Sreeman S.M."/>
            <person name="Shimizu K.K."/>
        </authorList>
    </citation>
    <scope>NUCLEOTIDE SEQUENCE</scope>
</reference>
<evidence type="ECO:0000313" key="2">
    <source>
        <dbReference type="Proteomes" id="UP001054889"/>
    </source>
</evidence>
<gene>
    <name evidence="1" type="primary">gb06496</name>
    <name evidence="1" type="ORF">PR202_gb06496</name>
</gene>